<feature type="domain" description="BD-FAE-like" evidence="2">
    <location>
        <begin position="145"/>
        <end position="200"/>
    </location>
</feature>
<accession>A0A5C6FKR2</accession>
<evidence type="ECO:0000313" key="4">
    <source>
        <dbReference type="Proteomes" id="UP000318288"/>
    </source>
</evidence>
<dbReference type="OrthoDB" id="9794725at2"/>
<reference evidence="3 4" key="1">
    <citation type="submission" date="2019-02" db="EMBL/GenBank/DDBJ databases">
        <title>Deep-cultivation of Planctomycetes and their phenomic and genomic characterization uncovers novel biology.</title>
        <authorList>
            <person name="Wiegand S."/>
            <person name="Jogler M."/>
            <person name="Boedeker C."/>
            <person name="Pinto D."/>
            <person name="Vollmers J."/>
            <person name="Rivas-Marin E."/>
            <person name="Kohn T."/>
            <person name="Peeters S.H."/>
            <person name="Heuer A."/>
            <person name="Rast P."/>
            <person name="Oberbeckmann S."/>
            <person name="Bunk B."/>
            <person name="Jeske O."/>
            <person name="Meyerdierks A."/>
            <person name="Storesund J.E."/>
            <person name="Kallscheuer N."/>
            <person name="Luecker S."/>
            <person name="Lage O.M."/>
            <person name="Pohl T."/>
            <person name="Merkel B.J."/>
            <person name="Hornburger P."/>
            <person name="Mueller R.-W."/>
            <person name="Bruemmer F."/>
            <person name="Labrenz M."/>
            <person name="Spormann A.M."/>
            <person name="Op Den Camp H."/>
            <person name="Overmann J."/>
            <person name="Amann R."/>
            <person name="Jetten M.S.M."/>
            <person name="Mascher T."/>
            <person name="Medema M.H."/>
            <person name="Devos D.P."/>
            <person name="Kaster A.-K."/>
            <person name="Ovreas L."/>
            <person name="Rohde M."/>
            <person name="Galperin M.Y."/>
            <person name="Jogler C."/>
        </authorList>
    </citation>
    <scope>NUCLEOTIDE SEQUENCE [LARGE SCALE GENOMIC DNA]</scope>
    <source>
        <strain evidence="3 4">Poly51</strain>
    </source>
</reference>
<dbReference type="InterPro" id="IPR049492">
    <property type="entry name" value="BD-FAE-like_dom"/>
</dbReference>
<keyword evidence="1 3" id="KW-0378">Hydrolase</keyword>
<dbReference type="InterPro" id="IPR050300">
    <property type="entry name" value="GDXG_lipolytic_enzyme"/>
</dbReference>
<sequence length="335" mass="36175">MIRFAWVVILLSSAVGFSQDSSPQVEPVRTASDGPFIPEAALPGGIVLPLYAPDSPMLDPSRIHEAERYNTTGTYDRLLNTLNIHNPSIEVHLADGRETNGAAVIVAPGGGHKILWLGPEGLDLVPFFAEQGVSTIVLRNRLRVDGYDPMSDAVNDAFQAIRVVRAHAEQWNLDPNKIGMIGFSAGAELAAPAALFFDDFQNNHRGAGDPLANVSPRPDFVGLVYPGPTPMTREPKTAIPKNVPPSFIVCAGADDKVHAIWANDYFSPMLRAGVPNLEMHIYARGGHGGSIGDRGGIPFGTWPQRFNEWFMDLGFLGPLGETTKAARDVDAYSAR</sequence>
<keyword evidence="4" id="KW-1185">Reference proteome</keyword>
<comment type="caution">
    <text evidence="3">The sequence shown here is derived from an EMBL/GenBank/DDBJ whole genome shotgun (WGS) entry which is preliminary data.</text>
</comment>
<dbReference type="PANTHER" id="PTHR48081">
    <property type="entry name" value="AB HYDROLASE SUPERFAMILY PROTEIN C4A8.06C"/>
    <property type="match status" value="1"/>
</dbReference>
<protein>
    <submittedName>
        <fullName evidence="3">Acetylxylan esterase</fullName>
        <ecNumber evidence="3">3.1.1.72</ecNumber>
    </submittedName>
</protein>
<evidence type="ECO:0000256" key="1">
    <source>
        <dbReference type="ARBA" id="ARBA00022801"/>
    </source>
</evidence>
<dbReference type="EC" id="3.1.1.72" evidence="3"/>
<gene>
    <name evidence="3" type="primary">axeA1_3</name>
    <name evidence="3" type="ORF">Poly51_09290</name>
</gene>
<dbReference type="PANTHER" id="PTHR48081:SF6">
    <property type="entry name" value="PEPTIDASE S9 PROLYL OLIGOPEPTIDASE CATALYTIC DOMAIN-CONTAINING PROTEIN"/>
    <property type="match status" value="1"/>
</dbReference>
<dbReference type="Gene3D" id="3.40.50.1820">
    <property type="entry name" value="alpha/beta hydrolase"/>
    <property type="match status" value="1"/>
</dbReference>
<dbReference type="AlphaFoldDB" id="A0A5C6FKR2"/>
<dbReference type="SUPFAM" id="SSF53474">
    <property type="entry name" value="alpha/beta-Hydrolases"/>
    <property type="match status" value="1"/>
</dbReference>
<proteinExistence type="predicted"/>
<name>A0A5C6FKR2_9BACT</name>
<organism evidence="3 4">
    <name type="scientific">Rubripirellula tenax</name>
    <dbReference type="NCBI Taxonomy" id="2528015"/>
    <lineage>
        <taxon>Bacteria</taxon>
        <taxon>Pseudomonadati</taxon>
        <taxon>Planctomycetota</taxon>
        <taxon>Planctomycetia</taxon>
        <taxon>Pirellulales</taxon>
        <taxon>Pirellulaceae</taxon>
        <taxon>Rubripirellula</taxon>
    </lineage>
</organism>
<dbReference type="InterPro" id="IPR029058">
    <property type="entry name" value="AB_hydrolase_fold"/>
</dbReference>
<evidence type="ECO:0000313" key="3">
    <source>
        <dbReference type="EMBL" id="TWU60649.1"/>
    </source>
</evidence>
<evidence type="ECO:0000259" key="2">
    <source>
        <dbReference type="Pfam" id="PF20434"/>
    </source>
</evidence>
<dbReference type="EMBL" id="SJPW01000001">
    <property type="protein sequence ID" value="TWU60649.1"/>
    <property type="molecule type" value="Genomic_DNA"/>
</dbReference>
<dbReference type="RefSeq" id="WP_146454603.1">
    <property type="nucleotide sequence ID" value="NZ_SJPW01000001.1"/>
</dbReference>
<dbReference type="Proteomes" id="UP000318288">
    <property type="component" value="Unassembled WGS sequence"/>
</dbReference>
<dbReference type="GO" id="GO:0046555">
    <property type="term" value="F:acetylxylan esterase activity"/>
    <property type="evidence" value="ECO:0007669"/>
    <property type="project" value="UniProtKB-EC"/>
</dbReference>
<dbReference type="Pfam" id="PF20434">
    <property type="entry name" value="BD-FAE"/>
    <property type="match status" value="1"/>
</dbReference>